<keyword evidence="2" id="KW-1185">Reference proteome</keyword>
<dbReference type="AlphaFoldDB" id="A0A9P9JRV1"/>
<evidence type="ECO:0000313" key="1">
    <source>
        <dbReference type="EMBL" id="KAH7228567.1"/>
    </source>
</evidence>
<organism evidence="1 2">
    <name type="scientific">Fusarium redolens</name>
    <dbReference type="NCBI Taxonomy" id="48865"/>
    <lineage>
        <taxon>Eukaryota</taxon>
        <taxon>Fungi</taxon>
        <taxon>Dikarya</taxon>
        <taxon>Ascomycota</taxon>
        <taxon>Pezizomycotina</taxon>
        <taxon>Sordariomycetes</taxon>
        <taxon>Hypocreomycetidae</taxon>
        <taxon>Hypocreales</taxon>
        <taxon>Nectriaceae</taxon>
        <taxon>Fusarium</taxon>
        <taxon>Fusarium redolens species complex</taxon>
    </lineage>
</organism>
<dbReference type="Proteomes" id="UP000720189">
    <property type="component" value="Unassembled WGS sequence"/>
</dbReference>
<proteinExistence type="predicted"/>
<evidence type="ECO:0000313" key="2">
    <source>
        <dbReference type="Proteomes" id="UP000720189"/>
    </source>
</evidence>
<name>A0A9P9JRV1_FUSRE</name>
<comment type="caution">
    <text evidence="1">The sequence shown here is derived from an EMBL/GenBank/DDBJ whole genome shotgun (WGS) entry which is preliminary data.</text>
</comment>
<dbReference type="GeneID" id="70220788"/>
<reference evidence="1" key="1">
    <citation type="journal article" date="2021" name="Nat. Commun.">
        <title>Genetic determinants of endophytism in the Arabidopsis root mycobiome.</title>
        <authorList>
            <person name="Mesny F."/>
            <person name="Miyauchi S."/>
            <person name="Thiergart T."/>
            <person name="Pickel B."/>
            <person name="Atanasova L."/>
            <person name="Karlsson M."/>
            <person name="Huettel B."/>
            <person name="Barry K.W."/>
            <person name="Haridas S."/>
            <person name="Chen C."/>
            <person name="Bauer D."/>
            <person name="Andreopoulos W."/>
            <person name="Pangilinan J."/>
            <person name="LaButti K."/>
            <person name="Riley R."/>
            <person name="Lipzen A."/>
            <person name="Clum A."/>
            <person name="Drula E."/>
            <person name="Henrissat B."/>
            <person name="Kohler A."/>
            <person name="Grigoriev I.V."/>
            <person name="Martin F.M."/>
            <person name="Hacquard S."/>
        </authorList>
    </citation>
    <scope>NUCLEOTIDE SEQUENCE</scope>
    <source>
        <strain evidence="1">MPI-CAGE-AT-0023</strain>
    </source>
</reference>
<sequence length="271" mass="30651">MTKLKPEETSTTRHIELSVCSPSAGKTLNRLRHLTSTTIRHYERFENAKQLSYLPALDREWRGSALKLKSNGICRRKVCRAGKLSTLKDGQRESHRDVDLLGMVTSCIDNVWFLYPICKFTALARDVSNPDAMEKTQWNDVTSCAVHETKYRGCACPMPSDARWSFRERLYSPAPLIPRVHLIRALQRHRRPNKSSLLVSTSGLANMDSPAYAHGRRHLAQKPSVGEQPLHHDTTASADLAGEMNFPSASPWMISQVVNSHGVLRHRSRDE</sequence>
<dbReference type="RefSeq" id="XP_046042804.1">
    <property type="nucleotide sequence ID" value="XM_046190834.1"/>
</dbReference>
<gene>
    <name evidence="1" type="ORF">BKA55DRAFT_545650</name>
</gene>
<dbReference type="EMBL" id="JAGMUX010000024">
    <property type="protein sequence ID" value="KAH7228567.1"/>
    <property type="molecule type" value="Genomic_DNA"/>
</dbReference>
<protein>
    <submittedName>
        <fullName evidence="1">Uncharacterized protein</fullName>
    </submittedName>
</protein>
<accession>A0A9P9JRV1</accession>